<dbReference type="PANTHER" id="PTHR43130">
    <property type="entry name" value="ARAC-FAMILY TRANSCRIPTIONAL REGULATOR"/>
    <property type="match status" value="1"/>
</dbReference>
<sequence length="312" mass="34367">MRNWENQNAAVQRIGVLLFESFSNHCLANTVEPLRAANTLSGRVLYDWRFLSLDGAPVTSSSGLQIAPHGKLAEASGDMLAVMPSYDFKRHANTVTVRGLSSAARRFPTLAGFDTGSWLLAEAGLLTGRRATIHWEELGSFAEKFPDVETVRERYVIDSNRITCSGAMAAFDLVMEMIAQTSGEALRLEVATLFMSPGVSAPQNVLLARTKTVSRAVALMQEHLEEPLSIGEIARRVGRSQKDLEARMKADLGASPQTVYRRFRLILARKLVLETELPVGEIALRSGYQNASAMTRAFREEFGTAPRHMRVG</sequence>
<dbReference type="InterPro" id="IPR009057">
    <property type="entry name" value="Homeodomain-like_sf"/>
</dbReference>
<accession>A0ABV5JJK2</accession>
<dbReference type="InterPro" id="IPR052158">
    <property type="entry name" value="INH-QAR"/>
</dbReference>
<dbReference type="Pfam" id="PF01965">
    <property type="entry name" value="DJ-1_PfpI"/>
    <property type="match status" value="1"/>
</dbReference>
<evidence type="ECO:0000256" key="2">
    <source>
        <dbReference type="ARBA" id="ARBA00023163"/>
    </source>
</evidence>
<evidence type="ECO:0000256" key="1">
    <source>
        <dbReference type="ARBA" id="ARBA00023015"/>
    </source>
</evidence>
<dbReference type="PANTHER" id="PTHR43130:SF3">
    <property type="entry name" value="HTH-TYPE TRANSCRIPTIONAL REGULATOR RV1931C"/>
    <property type="match status" value="1"/>
</dbReference>
<evidence type="ECO:0000313" key="5">
    <source>
        <dbReference type="Proteomes" id="UP001589683"/>
    </source>
</evidence>
<protein>
    <submittedName>
        <fullName evidence="4">GlxA family transcriptional regulator</fullName>
    </submittedName>
</protein>
<gene>
    <name evidence="4" type="ORF">ACFFUT_17675</name>
</gene>
<dbReference type="RefSeq" id="WP_213890456.1">
    <property type="nucleotide sequence ID" value="NZ_JAGFNU010000011.1"/>
</dbReference>
<name>A0ABV5JJK2_9RHOB</name>
<keyword evidence="5" id="KW-1185">Reference proteome</keyword>
<dbReference type="SUPFAM" id="SSF52317">
    <property type="entry name" value="Class I glutamine amidotransferase-like"/>
    <property type="match status" value="1"/>
</dbReference>
<dbReference type="SMART" id="SM00342">
    <property type="entry name" value="HTH_ARAC"/>
    <property type="match status" value="1"/>
</dbReference>
<dbReference type="InterPro" id="IPR018060">
    <property type="entry name" value="HTH_AraC"/>
</dbReference>
<dbReference type="Gene3D" id="1.10.10.60">
    <property type="entry name" value="Homeodomain-like"/>
    <property type="match status" value="1"/>
</dbReference>
<dbReference type="CDD" id="cd03136">
    <property type="entry name" value="GATase1_AraC_ArgR_like"/>
    <property type="match status" value="1"/>
</dbReference>
<dbReference type="PROSITE" id="PS01124">
    <property type="entry name" value="HTH_ARAC_FAMILY_2"/>
    <property type="match status" value="1"/>
</dbReference>
<keyword evidence="2" id="KW-0804">Transcription</keyword>
<comment type="caution">
    <text evidence="4">The sequence shown here is derived from an EMBL/GenBank/DDBJ whole genome shotgun (WGS) entry which is preliminary data.</text>
</comment>
<dbReference type="Proteomes" id="UP001589683">
    <property type="component" value="Unassembled WGS sequence"/>
</dbReference>
<evidence type="ECO:0000313" key="4">
    <source>
        <dbReference type="EMBL" id="MFB9233627.1"/>
    </source>
</evidence>
<feature type="domain" description="HTH araC/xylS-type" evidence="3">
    <location>
        <begin position="214"/>
        <end position="312"/>
    </location>
</feature>
<evidence type="ECO:0000259" key="3">
    <source>
        <dbReference type="PROSITE" id="PS01124"/>
    </source>
</evidence>
<dbReference type="Pfam" id="PF12833">
    <property type="entry name" value="HTH_18"/>
    <property type="match status" value="1"/>
</dbReference>
<proteinExistence type="predicted"/>
<keyword evidence="1" id="KW-0805">Transcription regulation</keyword>
<dbReference type="InterPro" id="IPR029062">
    <property type="entry name" value="Class_I_gatase-like"/>
</dbReference>
<dbReference type="Gene3D" id="3.40.50.880">
    <property type="match status" value="1"/>
</dbReference>
<dbReference type="SUPFAM" id="SSF46689">
    <property type="entry name" value="Homeodomain-like"/>
    <property type="match status" value="2"/>
</dbReference>
<organism evidence="4 5">
    <name type="scientific">Pseudohalocynthiibacter aestuariivivens</name>
    <dbReference type="NCBI Taxonomy" id="1591409"/>
    <lineage>
        <taxon>Bacteria</taxon>
        <taxon>Pseudomonadati</taxon>
        <taxon>Pseudomonadota</taxon>
        <taxon>Alphaproteobacteria</taxon>
        <taxon>Rhodobacterales</taxon>
        <taxon>Paracoccaceae</taxon>
        <taxon>Pseudohalocynthiibacter</taxon>
    </lineage>
</organism>
<dbReference type="EMBL" id="JBHMEA010000050">
    <property type="protein sequence ID" value="MFB9233627.1"/>
    <property type="molecule type" value="Genomic_DNA"/>
</dbReference>
<reference evidence="4 5" key="1">
    <citation type="submission" date="2024-09" db="EMBL/GenBank/DDBJ databases">
        <authorList>
            <person name="Sun Q."/>
            <person name="Mori K."/>
        </authorList>
    </citation>
    <scope>NUCLEOTIDE SEQUENCE [LARGE SCALE GENOMIC DNA]</scope>
    <source>
        <strain evidence="4 5">CECT 8726</strain>
    </source>
</reference>
<dbReference type="InterPro" id="IPR002818">
    <property type="entry name" value="DJ-1/PfpI"/>
</dbReference>